<gene>
    <name evidence="1" type="ORF">HCDG_07044</name>
</gene>
<evidence type="ECO:0000313" key="2">
    <source>
        <dbReference type="Proteomes" id="UP000002624"/>
    </source>
</evidence>
<dbReference type="HOGENOM" id="CLU_2084153_0_0_1"/>
<dbReference type="AlphaFoldDB" id="C6HLG3"/>
<reference evidence="2" key="1">
    <citation type="submission" date="2009-05" db="EMBL/GenBank/DDBJ databases">
        <title>The genome sequence of Ajellomyces capsulatus strain H143.</title>
        <authorList>
            <person name="Champion M."/>
            <person name="Cuomo C.A."/>
            <person name="Ma L.-J."/>
            <person name="Henn M.R."/>
            <person name="Sil A."/>
            <person name="Goldman B."/>
            <person name="Young S.K."/>
            <person name="Kodira C.D."/>
            <person name="Zeng Q."/>
            <person name="Koehrsen M."/>
            <person name="Alvarado L."/>
            <person name="Berlin A.M."/>
            <person name="Borenstein D."/>
            <person name="Chen Z."/>
            <person name="Engels R."/>
            <person name="Freedman E."/>
            <person name="Gellesch M."/>
            <person name="Goldberg J."/>
            <person name="Griggs A."/>
            <person name="Gujja S."/>
            <person name="Heiman D.I."/>
            <person name="Hepburn T.A."/>
            <person name="Howarth C."/>
            <person name="Jen D."/>
            <person name="Larson L."/>
            <person name="Lewis B."/>
            <person name="Mehta T."/>
            <person name="Park D."/>
            <person name="Pearson M."/>
            <person name="Roberts A."/>
            <person name="Saif S."/>
            <person name="Shea T.D."/>
            <person name="Shenoy N."/>
            <person name="Sisk P."/>
            <person name="Stolte C."/>
            <person name="Sykes S."/>
            <person name="Walk T."/>
            <person name="White J."/>
            <person name="Yandava C."/>
            <person name="Klein B."/>
            <person name="McEwen J.G."/>
            <person name="Puccia R."/>
            <person name="Goldman G.H."/>
            <person name="Felipe M.S."/>
            <person name="Nino-Vega G."/>
            <person name="San-Blas G."/>
            <person name="Taylor J.W."/>
            <person name="Mendoza L."/>
            <person name="Galagan J.E."/>
            <person name="Nusbaum C."/>
            <person name="Birren B.W."/>
        </authorList>
    </citation>
    <scope>NUCLEOTIDE SEQUENCE [LARGE SCALE GENOMIC DNA]</scope>
    <source>
        <strain evidence="2">H143</strain>
    </source>
</reference>
<dbReference type="VEuPathDB" id="FungiDB:HCDG_07044"/>
<proteinExistence type="predicted"/>
<dbReference type="EMBL" id="GG692430">
    <property type="protein sequence ID" value="EER39100.1"/>
    <property type="molecule type" value="Genomic_DNA"/>
</dbReference>
<accession>C6HLG3</accession>
<organism evidence="1 2">
    <name type="scientific">Ajellomyces capsulatus (strain H143)</name>
    <name type="common">Darling's disease fungus</name>
    <name type="synonym">Histoplasma capsulatum</name>
    <dbReference type="NCBI Taxonomy" id="544712"/>
    <lineage>
        <taxon>Eukaryota</taxon>
        <taxon>Fungi</taxon>
        <taxon>Dikarya</taxon>
        <taxon>Ascomycota</taxon>
        <taxon>Pezizomycotina</taxon>
        <taxon>Eurotiomycetes</taxon>
        <taxon>Eurotiomycetidae</taxon>
        <taxon>Onygenales</taxon>
        <taxon>Ajellomycetaceae</taxon>
        <taxon>Histoplasma</taxon>
    </lineage>
</organism>
<sequence length="117" mass="13311">MNVGGILHQKTYSVTWRRYYIRLDGIDKLVWIYGKEAAASGTCGHKHELGKDIKSHTDLYTFSKIRSTRKLFSRNVGPLAVPTKYETFFAVEWHSSDIHNTSQEALTPELPLGPPFS</sequence>
<name>C6HLG3_AJECH</name>
<evidence type="ECO:0000313" key="1">
    <source>
        <dbReference type="EMBL" id="EER39100.1"/>
    </source>
</evidence>
<protein>
    <submittedName>
        <fullName evidence="1">Uncharacterized protein</fullName>
    </submittedName>
</protein>
<dbReference type="Proteomes" id="UP000002624">
    <property type="component" value="Unassembled WGS sequence"/>
</dbReference>